<keyword evidence="4 13" id="KW-0645">Protease</keyword>
<dbReference type="CDD" id="cd06163">
    <property type="entry name" value="S2P-M50_PDZ_RseP-like"/>
    <property type="match status" value="1"/>
</dbReference>
<dbReference type="AlphaFoldDB" id="A0AA48HZQ3"/>
<evidence type="ECO:0000259" key="12">
    <source>
        <dbReference type="Pfam" id="PF02163"/>
    </source>
</evidence>
<dbReference type="Pfam" id="PF02163">
    <property type="entry name" value="Peptidase_M50"/>
    <property type="match status" value="1"/>
</dbReference>
<dbReference type="PANTHER" id="PTHR42837:SF2">
    <property type="entry name" value="MEMBRANE METALLOPROTEASE ARASP2, CHLOROPLASTIC-RELATED"/>
    <property type="match status" value="1"/>
</dbReference>
<dbReference type="Gene3D" id="2.30.42.10">
    <property type="match status" value="1"/>
</dbReference>
<dbReference type="GO" id="GO:0016020">
    <property type="term" value="C:membrane"/>
    <property type="evidence" value="ECO:0007669"/>
    <property type="project" value="UniProtKB-SubCell"/>
</dbReference>
<dbReference type="InterPro" id="IPR004387">
    <property type="entry name" value="Pept_M50_Zn"/>
</dbReference>
<reference evidence="13" key="1">
    <citation type="journal article" date="2023" name="ISME J.">
        <title>Emergence of putative energy parasites within Clostridia revealed by genome analysis of a novel endosymbiotic clade.</title>
        <authorList>
            <person name="Takahashi K."/>
            <person name="Kuwahara H."/>
            <person name="Horikawa Y."/>
            <person name="Izawa K."/>
            <person name="Kato D."/>
            <person name="Inagaki T."/>
            <person name="Yuki M."/>
            <person name="Ohkuma M."/>
            <person name="Hongoh Y."/>
        </authorList>
    </citation>
    <scope>NUCLEOTIDE SEQUENCE</scope>
    <source>
        <strain evidence="13">RsTa-C01</strain>
    </source>
</reference>
<dbReference type="SUPFAM" id="SSF50156">
    <property type="entry name" value="PDZ domain-like"/>
    <property type="match status" value="1"/>
</dbReference>
<keyword evidence="10 11" id="KW-0472">Membrane</keyword>
<dbReference type="PANTHER" id="PTHR42837">
    <property type="entry name" value="REGULATOR OF SIGMA-E PROTEASE RSEP"/>
    <property type="match status" value="1"/>
</dbReference>
<evidence type="ECO:0000256" key="3">
    <source>
        <dbReference type="ARBA" id="ARBA00007931"/>
    </source>
</evidence>
<dbReference type="GO" id="GO:0006508">
    <property type="term" value="P:proteolysis"/>
    <property type="evidence" value="ECO:0007669"/>
    <property type="project" value="UniProtKB-KW"/>
</dbReference>
<keyword evidence="7" id="KW-0862">Zinc</keyword>
<evidence type="ECO:0000256" key="10">
    <source>
        <dbReference type="ARBA" id="ARBA00023136"/>
    </source>
</evidence>
<organism evidence="13">
    <name type="scientific">Candidatus Paraimprobicoccus trichonymphae</name>
    <dbReference type="NCBI Taxonomy" id="3033793"/>
    <lineage>
        <taxon>Bacteria</taxon>
        <taxon>Bacillati</taxon>
        <taxon>Bacillota</taxon>
        <taxon>Clostridia</taxon>
        <taxon>Candidatus Paraimprobicoccus</taxon>
    </lineage>
</organism>
<feature type="transmembrane region" description="Helical" evidence="11">
    <location>
        <begin position="98"/>
        <end position="120"/>
    </location>
</feature>
<comment type="cofactor">
    <cofactor evidence="1">
        <name>Zn(2+)</name>
        <dbReference type="ChEBI" id="CHEBI:29105"/>
    </cofactor>
</comment>
<evidence type="ECO:0000256" key="11">
    <source>
        <dbReference type="SAM" id="Phobius"/>
    </source>
</evidence>
<feature type="transmembrane region" description="Helical" evidence="11">
    <location>
        <begin position="267"/>
        <end position="291"/>
    </location>
</feature>
<evidence type="ECO:0000256" key="6">
    <source>
        <dbReference type="ARBA" id="ARBA00022801"/>
    </source>
</evidence>
<keyword evidence="6" id="KW-0378">Hydrolase</keyword>
<feature type="transmembrane region" description="Helical" evidence="11">
    <location>
        <begin position="6"/>
        <end position="26"/>
    </location>
</feature>
<evidence type="ECO:0000256" key="4">
    <source>
        <dbReference type="ARBA" id="ARBA00022670"/>
    </source>
</evidence>
<protein>
    <submittedName>
        <fullName evidence="13">Site-2 protease family protein</fullName>
    </submittedName>
</protein>
<name>A0AA48HZQ3_9FIRM</name>
<dbReference type="GO" id="GO:0004222">
    <property type="term" value="F:metalloendopeptidase activity"/>
    <property type="evidence" value="ECO:0007669"/>
    <property type="project" value="InterPro"/>
</dbReference>
<evidence type="ECO:0000256" key="8">
    <source>
        <dbReference type="ARBA" id="ARBA00022989"/>
    </source>
</evidence>
<dbReference type="EMBL" id="AP027925">
    <property type="protein sequence ID" value="BED92674.1"/>
    <property type="molecule type" value="Genomic_DNA"/>
</dbReference>
<dbReference type="KEGG" id="ptrh:RsTaC01_0509"/>
<accession>A0AA48HZQ3</accession>
<dbReference type="InterPro" id="IPR008915">
    <property type="entry name" value="Peptidase_M50"/>
</dbReference>
<keyword evidence="8 11" id="KW-1133">Transmembrane helix</keyword>
<sequence>MSVFSALSNIILVVIGILLFNLIVFMHELGHFLTAKSYGVKVNEFAIGMGPKILKIKKNETLYSIRLFPVGGFCAMKGDDEKNADPDSLNSKKPWQKFIIIAAGATMNMILGYILVFCLLSQKTSFGTNIVSNFEENSLSDKSGLQIGDKIIFVDNKKTRNYKDLNFNLVAYKRESFNLKVKRLNKVIDLENVKFANKMDFYVLAQKKTFSSLLKHTHLEVNSTIKMAWSSLIGMLTGEFSFREMSGPIGIVSVIGKAADEGLKTNFAVALNNIISIIAMITINLGIMNLLPIPALDGGRLIFILIEMVLGKPINPEYEGWIHLIGFFMLIAFMILMSFSDVLKFMGR</sequence>
<feature type="transmembrane region" description="Helical" evidence="11">
    <location>
        <begin position="320"/>
        <end position="339"/>
    </location>
</feature>
<evidence type="ECO:0000313" key="13">
    <source>
        <dbReference type="EMBL" id="BED92674.1"/>
    </source>
</evidence>
<proteinExistence type="inferred from homology"/>
<keyword evidence="9" id="KW-0482">Metalloprotease</keyword>
<gene>
    <name evidence="13" type="ORF">RsTaC01_0509</name>
</gene>
<dbReference type="Proteomes" id="UP001335720">
    <property type="component" value="Chromosome"/>
</dbReference>
<evidence type="ECO:0000256" key="2">
    <source>
        <dbReference type="ARBA" id="ARBA00004141"/>
    </source>
</evidence>
<evidence type="ECO:0000256" key="1">
    <source>
        <dbReference type="ARBA" id="ARBA00001947"/>
    </source>
</evidence>
<feature type="domain" description="Peptidase M50" evidence="12">
    <location>
        <begin position="16"/>
        <end position="332"/>
    </location>
</feature>
<comment type="similarity">
    <text evidence="3">Belongs to the peptidase M50B family.</text>
</comment>
<evidence type="ECO:0000256" key="9">
    <source>
        <dbReference type="ARBA" id="ARBA00023049"/>
    </source>
</evidence>
<comment type="subcellular location">
    <subcellularLocation>
        <location evidence="2">Membrane</location>
        <topology evidence="2">Multi-pass membrane protein</topology>
    </subcellularLocation>
</comment>
<evidence type="ECO:0000256" key="7">
    <source>
        <dbReference type="ARBA" id="ARBA00022833"/>
    </source>
</evidence>
<evidence type="ECO:0000256" key="5">
    <source>
        <dbReference type="ARBA" id="ARBA00022692"/>
    </source>
</evidence>
<keyword evidence="5 11" id="KW-0812">Transmembrane</keyword>
<dbReference type="InterPro" id="IPR036034">
    <property type="entry name" value="PDZ_sf"/>
</dbReference>